<dbReference type="PROSITE" id="PS00211">
    <property type="entry name" value="ABC_TRANSPORTER_1"/>
    <property type="match status" value="1"/>
</dbReference>
<keyword evidence="3 4" id="KW-0067">ATP-binding</keyword>
<dbReference type="AlphaFoldDB" id="A0A413FRC3"/>
<dbReference type="InterPro" id="IPR050611">
    <property type="entry name" value="ABCF"/>
</dbReference>
<dbReference type="Proteomes" id="UP000650485">
    <property type="component" value="Unassembled WGS sequence"/>
</dbReference>
<protein>
    <submittedName>
        <fullName evidence="4">ABC-F family ATP-binding cassette domain-containing protein</fullName>
    </submittedName>
</protein>
<dbReference type="SMART" id="SM00382">
    <property type="entry name" value="AAA"/>
    <property type="match status" value="2"/>
</dbReference>
<dbReference type="EMBL" id="JACSZT010000008">
    <property type="protein sequence ID" value="MBC6499003.1"/>
    <property type="molecule type" value="Genomic_DNA"/>
</dbReference>
<dbReference type="SUPFAM" id="SSF52540">
    <property type="entry name" value="P-loop containing nucleoside triphosphate hydrolases"/>
    <property type="match status" value="2"/>
</dbReference>
<organism evidence="4 5">
    <name type="scientific">Weissella confusa</name>
    <name type="common">Lactobacillus confusus</name>
    <dbReference type="NCBI Taxonomy" id="1583"/>
    <lineage>
        <taxon>Bacteria</taxon>
        <taxon>Bacillati</taxon>
        <taxon>Bacillota</taxon>
        <taxon>Bacilli</taxon>
        <taxon>Lactobacillales</taxon>
        <taxon>Lactobacillaceae</taxon>
        <taxon>Weissella</taxon>
    </lineage>
</organism>
<dbReference type="InterPro" id="IPR003439">
    <property type="entry name" value="ABC_transporter-like_ATP-bd"/>
</dbReference>
<gene>
    <name evidence="4" type="ORF">H7R52_10050</name>
</gene>
<dbReference type="PANTHER" id="PTHR19211">
    <property type="entry name" value="ATP-BINDING TRANSPORT PROTEIN-RELATED"/>
    <property type="match status" value="1"/>
</dbReference>
<dbReference type="InterPro" id="IPR027417">
    <property type="entry name" value="P-loop_NTPase"/>
</dbReference>
<dbReference type="CDD" id="cd03221">
    <property type="entry name" value="ABCF_EF-3"/>
    <property type="match status" value="2"/>
</dbReference>
<dbReference type="Gene3D" id="3.40.50.300">
    <property type="entry name" value="P-loop containing nucleotide triphosphate hydrolases"/>
    <property type="match status" value="3"/>
</dbReference>
<dbReference type="PROSITE" id="PS50893">
    <property type="entry name" value="ABC_TRANSPORTER_2"/>
    <property type="match status" value="2"/>
</dbReference>
<evidence type="ECO:0000256" key="2">
    <source>
        <dbReference type="ARBA" id="ARBA00022741"/>
    </source>
</evidence>
<evidence type="ECO:0000313" key="5">
    <source>
        <dbReference type="Proteomes" id="UP000650485"/>
    </source>
</evidence>
<dbReference type="GO" id="GO:0016887">
    <property type="term" value="F:ATP hydrolysis activity"/>
    <property type="evidence" value="ECO:0007669"/>
    <property type="project" value="InterPro"/>
</dbReference>
<evidence type="ECO:0000256" key="1">
    <source>
        <dbReference type="ARBA" id="ARBA00022737"/>
    </source>
</evidence>
<dbReference type="InterPro" id="IPR003593">
    <property type="entry name" value="AAA+_ATPase"/>
</dbReference>
<comment type="caution">
    <text evidence="4">The sequence shown here is derived from an EMBL/GenBank/DDBJ whole genome shotgun (WGS) entry which is preliminary data.</text>
</comment>
<name>A0A413FRC3_WEICO</name>
<dbReference type="NCBIfam" id="NF000355">
    <property type="entry name" value="ribo_prot_ABC_F"/>
    <property type="match status" value="1"/>
</dbReference>
<proteinExistence type="predicted"/>
<dbReference type="GO" id="GO:0005524">
    <property type="term" value="F:ATP binding"/>
    <property type="evidence" value="ECO:0007669"/>
    <property type="project" value="UniProtKB-KW"/>
</dbReference>
<dbReference type="InterPro" id="IPR017871">
    <property type="entry name" value="ABC_transporter-like_CS"/>
</dbReference>
<evidence type="ECO:0000313" key="4">
    <source>
        <dbReference type="EMBL" id="MBC6499003.1"/>
    </source>
</evidence>
<dbReference type="PANTHER" id="PTHR19211:SF14">
    <property type="entry name" value="ATP-BINDING CASSETTE SUB-FAMILY F MEMBER 1"/>
    <property type="match status" value="1"/>
</dbReference>
<evidence type="ECO:0000256" key="3">
    <source>
        <dbReference type="ARBA" id="ARBA00022840"/>
    </source>
</evidence>
<sequence>MLQGQIQNVVKTIDGETLFKIDHLTIPTTGVVAVVGENGAGKTTLLNMLQGIDTEYTGRINLPGYVVTVAQINDIVGESGGEMTHRLIRQAISERPDILILDEPTSHLDVDHHKWLVNTIHRFKGLVIVVSHNRAFLREVATVVWSFENGTVTAFNGGYDDYLAATASKRSAQMQDYKQVTNEKKRLAQRAKTAGEKSARAKKINPHKHSHAEIEAMKSGLNGVEKGFSQQKKALNSRIERLGKVEKPVDATKLKLQNPLNVRPGKPVVTALNLTVSQADNLLIENVTFKIETGHRVAIVGPNGSGKSTLIQHLLLGAPGVTHADNLRVSVANQDLSQLDTTKTALQNVMMTSTESEQVARNFLGAMGIRLMQVNEMVGQMSGGERVRVALVKALLQTSELLVLDEPTNYLDIPALEALTAYLQETQQAVLFVSHDEQLVADVATDVWQIVDKRLIGQYQ</sequence>
<accession>A0A413FRC3</accession>
<dbReference type="Pfam" id="PF00005">
    <property type="entry name" value="ABC_tran"/>
    <property type="match status" value="2"/>
</dbReference>
<dbReference type="RefSeq" id="WP_118704087.1">
    <property type="nucleotide sequence ID" value="NZ_CABJBN010000003.1"/>
</dbReference>
<keyword evidence="2" id="KW-0547">Nucleotide-binding</keyword>
<keyword evidence="1" id="KW-0677">Repeat</keyword>
<reference evidence="4" key="1">
    <citation type="submission" date="2020-08" db="EMBL/GenBank/DDBJ databases">
        <title>Complete genome sequence of Weissella confusa strain FS54 provides insights into metabolic potential.</title>
        <authorList>
            <person name="Fhoula I."/>
            <person name="Najjari A."/>
            <person name="Lekired A."/>
            <person name="Bessrour-Aouam N."/>
            <person name="Jaballah S."/>
            <person name="Klibi N."/>
            <person name="Ouzari H.-I."/>
        </authorList>
    </citation>
    <scope>NUCLEOTIDE SEQUENCE</scope>
    <source>
        <strain evidence="4">FS54</strain>
    </source>
</reference>